<evidence type="ECO:0000256" key="2">
    <source>
        <dbReference type="ARBA" id="ARBA00022670"/>
    </source>
</evidence>
<protein>
    <submittedName>
        <fullName evidence="8">PDZ domain-containing protein</fullName>
    </submittedName>
</protein>
<gene>
    <name evidence="8" type="ORF">DDZ44_00485</name>
</gene>
<organism evidence="8 9">
    <name type="scientific">Syntrophomonas wolfei</name>
    <dbReference type="NCBI Taxonomy" id="863"/>
    <lineage>
        <taxon>Bacteria</taxon>
        <taxon>Bacillati</taxon>
        <taxon>Bacillota</taxon>
        <taxon>Clostridia</taxon>
        <taxon>Eubacteriales</taxon>
        <taxon>Syntrophomonadaceae</taxon>
        <taxon>Syntrophomonas</taxon>
    </lineage>
</organism>
<feature type="domain" description="PDZ" evidence="7">
    <location>
        <begin position="84"/>
        <end position="151"/>
    </location>
</feature>
<dbReference type="Gene3D" id="3.30.750.44">
    <property type="match status" value="1"/>
</dbReference>
<dbReference type="InterPro" id="IPR001478">
    <property type="entry name" value="PDZ"/>
</dbReference>
<sequence>MKNRNSAVLIILSLFMLLLTPLGSAIPANAADAVDNSYLQEMMRFIKDRYYFEVNEEQITQGALKGMFQGLDDYSDFFTREEAQAMLESVEGNYEGIGVALSKVDNYIVITRVFPSSPAESAGLLSGDRIVTVDKKDVMGYSVEQVSTLIRGQKDSLVNLGIVRSGIKNVMEFKVKREDIKLNPVRYENRGGIGYIAIDSFNSNTAEFLEAALEAAEKDGISRLVLDLRDNTGGEVTQALAVARHFVPAGPITTIKFKAAGMKDKVYTSELPSPPYKLVVLVNGMTASASEIVAGAIQDSQAGVLLGNKTYGKARVQAVVPLLSPEAYQKYARLYPDSSLDSNEMLIRHGIQATDREIMGWAKITTGIYTTPSGKYIDGQGLLPNIKVSDPTPINGLEISNLMPLEKGGKPGLDSSSLEVYNAEKILFASGYDLDKPDMTLDIKTFNAIKKFQQEQRLYPSGILDFTTQEAMNRKRQELINRYDQQYAQAVEYLQGR</sequence>
<evidence type="ECO:0000313" key="9">
    <source>
        <dbReference type="Proteomes" id="UP000263273"/>
    </source>
</evidence>
<dbReference type="InterPro" id="IPR004447">
    <property type="entry name" value="Peptidase_S41A"/>
</dbReference>
<dbReference type="SUPFAM" id="SSF52096">
    <property type="entry name" value="ClpP/crotonase"/>
    <property type="match status" value="1"/>
</dbReference>
<evidence type="ECO:0000256" key="5">
    <source>
        <dbReference type="RuleBase" id="RU004404"/>
    </source>
</evidence>
<dbReference type="InterPro" id="IPR029045">
    <property type="entry name" value="ClpP/crotonase-like_dom_sf"/>
</dbReference>
<dbReference type="EMBL" id="DNZF01000013">
    <property type="protein sequence ID" value="HBK52400.1"/>
    <property type="molecule type" value="Genomic_DNA"/>
</dbReference>
<proteinExistence type="inferred from homology"/>
<reference evidence="8 9" key="1">
    <citation type="journal article" date="2018" name="Nat. Biotechnol.">
        <title>A standardized bacterial taxonomy based on genome phylogeny substantially revises the tree of life.</title>
        <authorList>
            <person name="Parks D.H."/>
            <person name="Chuvochina M."/>
            <person name="Waite D.W."/>
            <person name="Rinke C."/>
            <person name="Skarshewski A."/>
            <person name="Chaumeil P.A."/>
            <person name="Hugenholtz P."/>
        </authorList>
    </citation>
    <scope>NUCLEOTIDE SEQUENCE [LARGE SCALE GENOMIC DNA]</scope>
    <source>
        <strain evidence="8">UBA10948</strain>
    </source>
</reference>
<dbReference type="PANTHER" id="PTHR32060">
    <property type="entry name" value="TAIL-SPECIFIC PROTEASE"/>
    <property type="match status" value="1"/>
</dbReference>
<evidence type="ECO:0000256" key="1">
    <source>
        <dbReference type="ARBA" id="ARBA00009179"/>
    </source>
</evidence>
<dbReference type="NCBIfam" id="TIGR00225">
    <property type="entry name" value="prc"/>
    <property type="match status" value="1"/>
</dbReference>
<accession>A0A354YSV5</accession>
<dbReference type="InterPro" id="IPR036366">
    <property type="entry name" value="PGBDSf"/>
</dbReference>
<evidence type="ECO:0000259" key="7">
    <source>
        <dbReference type="PROSITE" id="PS50106"/>
    </source>
</evidence>
<keyword evidence="3 5" id="KW-0378">Hydrolase</keyword>
<dbReference type="SUPFAM" id="SSF50156">
    <property type="entry name" value="PDZ domain-like"/>
    <property type="match status" value="1"/>
</dbReference>
<comment type="caution">
    <text evidence="8">The sequence shown here is derived from an EMBL/GenBank/DDBJ whole genome shotgun (WGS) entry which is preliminary data.</text>
</comment>
<dbReference type="Gene3D" id="1.10.101.10">
    <property type="entry name" value="PGBD-like superfamily/PGBD"/>
    <property type="match status" value="1"/>
</dbReference>
<dbReference type="Gene3D" id="2.30.42.10">
    <property type="match status" value="1"/>
</dbReference>
<dbReference type="GO" id="GO:0008236">
    <property type="term" value="F:serine-type peptidase activity"/>
    <property type="evidence" value="ECO:0007669"/>
    <property type="project" value="UniProtKB-KW"/>
</dbReference>
<evidence type="ECO:0000256" key="3">
    <source>
        <dbReference type="ARBA" id="ARBA00022801"/>
    </source>
</evidence>
<dbReference type="PANTHER" id="PTHR32060:SF22">
    <property type="entry name" value="CARBOXYL-TERMINAL-PROCESSING PEPTIDASE 3, CHLOROPLASTIC"/>
    <property type="match status" value="1"/>
</dbReference>
<feature type="chain" id="PRO_5016989653" evidence="6">
    <location>
        <begin position="31"/>
        <end position="497"/>
    </location>
</feature>
<evidence type="ECO:0000313" key="8">
    <source>
        <dbReference type="EMBL" id="HBK52400.1"/>
    </source>
</evidence>
<dbReference type="Pfam" id="PF03572">
    <property type="entry name" value="Peptidase_S41"/>
    <property type="match status" value="1"/>
</dbReference>
<name>A0A354YSV5_9FIRM</name>
<dbReference type="Pfam" id="PF17820">
    <property type="entry name" value="PDZ_6"/>
    <property type="match status" value="1"/>
</dbReference>
<dbReference type="Proteomes" id="UP000263273">
    <property type="component" value="Unassembled WGS sequence"/>
</dbReference>
<dbReference type="STRING" id="378794.GCA_001570625_01877"/>
<dbReference type="CDD" id="cd07560">
    <property type="entry name" value="Peptidase_S41_CPP"/>
    <property type="match status" value="1"/>
</dbReference>
<dbReference type="Pfam" id="PF01471">
    <property type="entry name" value="PG_binding_1"/>
    <property type="match status" value="1"/>
</dbReference>
<dbReference type="Gene3D" id="3.90.226.10">
    <property type="entry name" value="2-enoyl-CoA Hydratase, Chain A, domain 1"/>
    <property type="match status" value="1"/>
</dbReference>
<evidence type="ECO:0000256" key="4">
    <source>
        <dbReference type="ARBA" id="ARBA00022825"/>
    </source>
</evidence>
<keyword evidence="6" id="KW-0732">Signal</keyword>
<keyword evidence="4 5" id="KW-0720">Serine protease</keyword>
<dbReference type="RefSeq" id="WP_061214334.1">
    <property type="nucleotide sequence ID" value="NZ_DCDX01000141.1"/>
</dbReference>
<feature type="signal peptide" evidence="6">
    <location>
        <begin position="1"/>
        <end position="30"/>
    </location>
</feature>
<dbReference type="InterPro" id="IPR036034">
    <property type="entry name" value="PDZ_sf"/>
</dbReference>
<dbReference type="SMART" id="SM00228">
    <property type="entry name" value="PDZ"/>
    <property type="match status" value="1"/>
</dbReference>
<comment type="similarity">
    <text evidence="1 5">Belongs to the peptidase S41A family.</text>
</comment>
<keyword evidence="2 5" id="KW-0645">Protease</keyword>
<dbReference type="SMART" id="SM00245">
    <property type="entry name" value="TSPc"/>
    <property type="match status" value="1"/>
</dbReference>
<dbReference type="GO" id="GO:0006508">
    <property type="term" value="P:proteolysis"/>
    <property type="evidence" value="ECO:0007669"/>
    <property type="project" value="UniProtKB-KW"/>
</dbReference>
<dbReference type="InterPro" id="IPR002477">
    <property type="entry name" value="Peptidoglycan-bd-like"/>
</dbReference>
<dbReference type="CDD" id="cd06782">
    <property type="entry name" value="cpPDZ_CPP-like"/>
    <property type="match status" value="1"/>
</dbReference>
<dbReference type="GO" id="GO:0004175">
    <property type="term" value="F:endopeptidase activity"/>
    <property type="evidence" value="ECO:0007669"/>
    <property type="project" value="TreeGrafter"/>
</dbReference>
<dbReference type="PROSITE" id="PS50106">
    <property type="entry name" value="PDZ"/>
    <property type="match status" value="1"/>
</dbReference>
<dbReference type="InterPro" id="IPR036365">
    <property type="entry name" value="PGBD-like_sf"/>
</dbReference>
<dbReference type="InterPro" id="IPR005151">
    <property type="entry name" value="Tail-specific_protease"/>
</dbReference>
<dbReference type="SUPFAM" id="SSF47090">
    <property type="entry name" value="PGBD-like"/>
    <property type="match status" value="1"/>
</dbReference>
<dbReference type="AlphaFoldDB" id="A0A354YSV5"/>
<evidence type="ECO:0000256" key="6">
    <source>
        <dbReference type="SAM" id="SignalP"/>
    </source>
</evidence>
<dbReference type="InterPro" id="IPR041489">
    <property type="entry name" value="PDZ_6"/>
</dbReference>